<proteinExistence type="predicted"/>
<name>E9SBT2_RUMAL</name>
<gene>
    <name evidence="1" type="ORF">CUS_4923</name>
</gene>
<evidence type="ECO:0000313" key="2">
    <source>
        <dbReference type="Proteomes" id="UP000004259"/>
    </source>
</evidence>
<dbReference type="RefSeq" id="WP_002849111.1">
    <property type="nucleotide sequence ID" value="NZ_ADKM02000073.1"/>
</dbReference>
<dbReference type="Proteomes" id="UP000004259">
    <property type="component" value="Unassembled WGS sequence"/>
</dbReference>
<dbReference type="STRING" id="246199.CUS_4923"/>
<accession>E9SBT2</accession>
<reference evidence="1 2" key="1">
    <citation type="submission" date="2011-02" db="EMBL/GenBank/DDBJ databases">
        <authorList>
            <person name="Nelson K.E."/>
            <person name="Sutton G."/>
            <person name="Torralba M."/>
            <person name="Durkin S."/>
            <person name="Harkins D."/>
            <person name="Montgomery R."/>
            <person name="Ziemer C."/>
            <person name="Klaassens E."/>
            <person name="Ocuiv P."/>
            <person name="Morrison M."/>
        </authorList>
    </citation>
    <scope>NUCLEOTIDE SEQUENCE [LARGE SCALE GENOMIC DNA]</scope>
    <source>
        <strain evidence="1 2">8</strain>
    </source>
</reference>
<protein>
    <submittedName>
        <fullName evidence="1">Uncharacterized protein</fullName>
    </submittedName>
</protein>
<dbReference type="OrthoDB" id="1766780at2"/>
<comment type="caution">
    <text evidence="1">The sequence shown here is derived from an EMBL/GenBank/DDBJ whole genome shotgun (WGS) entry which is preliminary data.</text>
</comment>
<sequence length="78" mass="8704">MNPMAVMKLRPLMEKFHENHPAIPQFMHTAASGLEVDGFIGLKVTNAAGQKIEANIKLTEEDIELFNSLRELLAEANK</sequence>
<dbReference type="EMBL" id="ADKM02000073">
    <property type="protein sequence ID" value="EGC03270.1"/>
    <property type="molecule type" value="Genomic_DNA"/>
</dbReference>
<keyword evidence="2" id="KW-1185">Reference proteome</keyword>
<organism evidence="1 2">
    <name type="scientific">Ruminococcus albus 8</name>
    <dbReference type="NCBI Taxonomy" id="246199"/>
    <lineage>
        <taxon>Bacteria</taxon>
        <taxon>Bacillati</taxon>
        <taxon>Bacillota</taxon>
        <taxon>Clostridia</taxon>
        <taxon>Eubacteriales</taxon>
        <taxon>Oscillospiraceae</taxon>
        <taxon>Ruminococcus</taxon>
    </lineage>
</organism>
<evidence type="ECO:0000313" key="1">
    <source>
        <dbReference type="EMBL" id="EGC03270.1"/>
    </source>
</evidence>
<dbReference type="AlphaFoldDB" id="E9SBT2"/>